<comment type="caution">
    <text evidence="2">The sequence shown here is derived from an EMBL/GenBank/DDBJ whole genome shotgun (WGS) entry which is preliminary data.</text>
</comment>
<dbReference type="Proteomes" id="UP000078284">
    <property type="component" value="Chromosome 1"/>
</dbReference>
<keyword evidence="1" id="KW-1133">Transmembrane helix</keyword>
<keyword evidence="1" id="KW-0812">Transmembrane</keyword>
<proteinExistence type="predicted"/>
<name>A0A178W694_ARATH</name>
<organism evidence="2 3">
    <name type="scientific">Arabidopsis thaliana</name>
    <name type="common">Mouse-ear cress</name>
    <dbReference type="NCBI Taxonomy" id="3702"/>
    <lineage>
        <taxon>Eukaryota</taxon>
        <taxon>Viridiplantae</taxon>
        <taxon>Streptophyta</taxon>
        <taxon>Embryophyta</taxon>
        <taxon>Tracheophyta</taxon>
        <taxon>Spermatophyta</taxon>
        <taxon>Magnoliopsida</taxon>
        <taxon>eudicotyledons</taxon>
        <taxon>Gunneridae</taxon>
        <taxon>Pentapetalae</taxon>
        <taxon>rosids</taxon>
        <taxon>malvids</taxon>
        <taxon>Brassicales</taxon>
        <taxon>Brassicaceae</taxon>
        <taxon>Camelineae</taxon>
        <taxon>Arabidopsis</taxon>
    </lineage>
</organism>
<dbReference type="AlphaFoldDB" id="A0A178W694"/>
<reference evidence="3" key="1">
    <citation type="journal article" date="2016" name="Proc. Natl. Acad. Sci. U.S.A.">
        <title>Chromosome-level assembly of Arabidopsis thaliana Ler reveals the extent of translocation and inversion polymorphisms.</title>
        <authorList>
            <person name="Zapata L."/>
            <person name="Ding J."/>
            <person name="Willing E.M."/>
            <person name="Hartwig B."/>
            <person name="Bezdan D."/>
            <person name="Jiao W.B."/>
            <person name="Patel V."/>
            <person name="Velikkakam James G."/>
            <person name="Koornneef M."/>
            <person name="Ossowski S."/>
            <person name="Schneeberger K."/>
        </authorList>
    </citation>
    <scope>NUCLEOTIDE SEQUENCE [LARGE SCALE GENOMIC DNA]</scope>
    <source>
        <strain evidence="3">cv. Landsberg erecta</strain>
    </source>
</reference>
<feature type="transmembrane region" description="Helical" evidence="1">
    <location>
        <begin position="36"/>
        <end position="53"/>
    </location>
</feature>
<gene>
    <name evidence="2" type="ordered locus">AXX17_At1g12150</name>
</gene>
<protein>
    <recommendedName>
        <fullName evidence="4">Transmembrane protein</fullName>
    </recommendedName>
</protein>
<accession>A0A178W694</accession>
<evidence type="ECO:0008006" key="4">
    <source>
        <dbReference type="Google" id="ProtNLM"/>
    </source>
</evidence>
<sequence length="54" mass="5950">MRGERDETSNGREEEVIKWSCVNCGRNNGDGGRDDSVMVVSMVVTIAVVMVMMV</sequence>
<evidence type="ECO:0000256" key="1">
    <source>
        <dbReference type="SAM" id="Phobius"/>
    </source>
</evidence>
<evidence type="ECO:0000313" key="3">
    <source>
        <dbReference type="Proteomes" id="UP000078284"/>
    </source>
</evidence>
<dbReference type="EMBL" id="LUHQ01000001">
    <property type="protein sequence ID" value="OAP12903.1"/>
    <property type="molecule type" value="Genomic_DNA"/>
</dbReference>
<keyword evidence="1" id="KW-0472">Membrane</keyword>
<evidence type="ECO:0000313" key="2">
    <source>
        <dbReference type="EMBL" id="OAP12903.1"/>
    </source>
</evidence>